<dbReference type="Pfam" id="PF02991">
    <property type="entry name" value="ATG8"/>
    <property type="match status" value="1"/>
</dbReference>
<comment type="subcellular location">
    <subcellularLocation>
        <location evidence="1">Membrane</location>
    </subcellularLocation>
</comment>
<sequence>MVQLFRKTVWQFLKKLNTELLTALPGHLTRLCAEETQGKSLSTATTRSSWDRPPSPASHALRLDKTFKQCRTFVQRVDVQLIQEQHPTKIPVITECYKGEKQLPVLDKTKFLVSDHVNRSELIKISRRCLQFNTNQAFFLLVNGHSTVSVSTPISEVYESEQDEDGSLYMLCASQETSGMKLSV</sequence>
<keyword evidence="4" id="KW-0449">Lipoprotein</keyword>
<keyword evidence="6" id="KW-1185">Reference proteome</keyword>
<dbReference type="Gene3D" id="3.10.20.90">
    <property type="entry name" value="Phosphatidylinositol 3-kinase Catalytic Subunit, Chain A, domain 1"/>
    <property type="match status" value="1"/>
</dbReference>
<reference evidence="7" key="1">
    <citation type="submission" date="2025-08" db="UniProtKB">
        <authorList>
            <consortium name="RefSeq"/>
        </authorList>
    </citation>
    <scope>IDENTIFICATION</scope>
    <source>
        <tissue evidence="7">Blood</tissue>
    </source>
</reference>
<evidence type="ECO:0000256" key="1">
    <source>
        <dbReference type="ARBA" id="ARBA00004370"/>
    </source>
</evidence>
<evidence type="ECO:0000256" key="5">
    <source>
        <dbReference type="RuleBase" id="RU004384"/>
    </source>
</evidence>
<keyword evidence="3" id="KW-0472">Membrane</keyword>
<dbReference type="InterPro" id="IPR004241">
    <property type="entry name" value="Atg8-like"/>
</dbReference>
<name>A0ABM4PAM6_EQUPR</name>
<dbReference type="InterPro" id="IPR029071">
    <property type="entry name" value="Ubiquitin-like_domsf"/>
</dbReference>
<comment type="similarity">
    <text evidence="2 5">Belongs to the ATG8 family.</text>
</comment>
<organism evidence="6 7">
    <name type="scientific">Equus przewalskii</name>
    <name type="common">Przewalski's horse</name>
    <name type="synonym">Equus caballus przewalskii</name>
    <dbReference type="NCBI Taxonomy" id="9798"/>
    <lineage>
        <taxon>Eukaryota</taxon>
        <taxon>Metazoa</taxon>
        <taxon>Chordata</taxon>
        <taxon>Craniata</taxon>
        <taxon>Vertebrata</taxon>
        <taxon>Euteleostomi</taxon>
        <taxon>Mammalia</taxon>
        <taxon>Eutheria</taxon>
        <taxon>Laurasiatheria</taxon>
        <taxon>Perissodactyla</taxon>
        <taxon>Equidae</taxon>
        <taxon>Equus</taxon>
    </lineage>
</organism>
<protein>
    <submittedName>
        <fullName evidence="7">Microtubule-associated proteins 1A/1B light chain 3 beta 2-like</fullName>
    </submittedName>
</protein>
<dbReference type="RefSeq" id="XP_070474253.1">
    <property type="nucleotide sequence ID" value="XM_070618152.1"/>
</dbReference>
<dbReference type="SUPFAM" id="SSF54236">
    <property type="entry name" value="Ubiquitin-like"/>
    <property type="match status" value="1"/>
</dbReference>
<accession>A0ABM4PAM6</accession>
<gene>
    <name evidence="7" type="primary">LOC103555813</name>
</gene>
<proteinExistence type="inferred from homology"/>
<evidence type="ECO:0000256" key="2">
    <source>
        <dbReference type="ARBA" id="ARBA00007293"/>
    </source>
</evidence>
<evidence type="ECO:0000256" key="3">
    <source>
        <dbReference type="ARBA" id="ARBA00023136"/>
    </source>
</evidence>
<dbReference type="PANTHER" id="PTHR10969">
    <property type="entry name" value="MICROTUBULE-ASSOCIATED PROTEINS 1A/1B LIGHT CHAIN 3-RELATED"/>
    <property type="match status" value="1"/>
</dbReference>
<dbReference type="Proteomes" id="UP001652662">
    <property type="component" value="Chromosome 5"/>
</dbReference>
<evidence type="ECO:0000313" key="6">
    <source>
        <dbReference type="Proteomes" id="UP001652662"/>
    </source>
</evidence>
<keyword evidence="5" id="KW-0072">Autophagy</keyword>
<evidence type="ECO:0000313" key="7">
    <source>
        <dbReference type="RefSeq" id="XP_070474253.1"/>
    </source>
</evidence>
<dbReference type="GeneID" id="103555813"/>
<evidence type="ECO:0000256" key="4">
    <source>
        <dbReference type="ARBA" id="ARBA00023288"/>
    </source>
</evidence>